<dbReference type="InterPro" id="IPR036890">
    <property type="entry name" value="HATPase_C_sf"/>
</dbReference>
<evidence type="ECO:0000256" key="11">
    <source>
        <dbReference type="ARBA" id="ARBA00022989"/>
    </source>
</evidence>
<reference evidence="17 19" key="1">
    <citation type="submission" date="2021-04" db="EMBL/GenBank/DDBJ databases">
        <title>Paenibacillus sp. DLE-14 whole genome sequence.</title>
        <authorList>
            <person name="Ham Y.J."/>
        </authorList>
    </citation>
    <scope>NUCLEOTIDE SEQUENCE [LARGE SCALE GENOMIC DNA]</scope>
    <source>
        <strain evidence="17 19">DLE-14</strain>
    </source>
</reference>
<keyword evidence="6" id="KW-0808">Transferase</keyword>
<evidence type="ECO:0000256" key="2">
    <source>
        <dbReference type="ARBA" id="ARBA00004651"/>
    </source>
</evidence>
<keyword evidence="13 14" id="KW-0472">Membrane</keyword>
<dbReference type="Gene3D" id="3.30.450.20">
    <property type="entry name" value="PAS domain"/>
    <property type="match status" value="2"/>
</dbReference>
<dbReference type="Pfam" id="PF06580">
    <property type="entry name" value="His_kinase"/>
    <property type="match status" value="1"/>
</dbReference>
<dbReference type="SUPFAM" id="SSF55874">
    <property type="entry name" value="ATPase domain of HSP90 chaperone/DNA topoisomerase II/histidine kinase"/>
    <property type="match status" value="1"/>
</dbReference>
<evidence type="ECO:0000256" key="1">
    <source>
        <dbReference type="ARBA" id="ARBA00000085"/>
    </source>
</evidence>
<evidence type="ECO:0000256" key="4">
    <source>
        <dbReference type="ARBA" id="ARBA00022475"/>
    </source>
</evidence>
<dbReference type="PANTHER" id="PTHR34220:SF7">
    <property type="entry name" value="SENSOR HISTIDINE KINASE YPDA"/>
    <property type="match status" value="1"/>
</dbReference>
<dbReference type="Gene3D" id="3.30.565.10">
    <property type="entry name" value="Histidine kinase-like ATPase, C-terminal domain"/>
    <property type="match status" value="1"/>
</dbReference>
<evidence type="ECO:0000256" key="10">
    <source>
        <dbReference type="ARBA" id="ARBA00022840"/>
    </source>
</evidence>
<evidence type="ECO:0000313" key="17">
    <source>
        <dbReference type="EMBL" id="MBP3961853.1"/>
    </source>
</evidence>
<dbReference type="InterPro" id="IPR004358">
    <property type="entry name" value="Sig_transdc_His_kin-like_C"/>
</dbReference>
<feature type="transmembrane region" description="Helical" evidence="14">
    <location>
        <begin position="309"/>
        <end position="331"/>
    </location>
</feature>
<feature type="domain" description="HAMP" evidence="16">
    <location>
        <begin position="328"/>
        <end position="380"/>
    </location>
</feature>
<dbReference type="InterPro" id="IPR033479">
    <property type="entry name" value="dCache_1"/>
</dbReference>
<dbReference type="EC" id="2.7.13.3" evidence="3"/>
<evidence type="ECO:0000256" key="3">
    <source>
        <dbReference type="ARBA" id="ARBA00012438"/>
    </source>
</evidence>
<name>A0ABS5C777_9BACL</name>
<dbReference type="InterPro" id="IPR010559">
    <property type="entry name" value="Sig_transdc_His_kin_internal"/>
</dbReference>
<gene>
    <name evidence="17" type="ORF">I8J30_03960</name>
    <name evidence="18" type="ORF">I8J30_12235</name>
</gene>
<dbReference type="PROSITE" id="PS50885">
    <property type="entry name" value="HAMP"/>
    <property type="match status" value="1"/>
</dbReference>
<sequence length="600" mass="68157">MKRTLMGAFRFFYELKLKNKLILSFLALIVIPLGGYFYLSSEQAYKQFLDRTTFSVTRNFDQSFSFLAYKFQRIRAASDILVSEKMLNDVMTSEASAADFFTQYKDFLNIRPFLSSFENEQDISSVKLYVNDQLFYSEENWNLFSLGAAKKTAWFKRLMDSGKGILWAPGSYFESESLSSRTLSVLRPIRNQNDFSEFLGIVRLDIPESAIVDVLNNASPIRNSLTYIQNSSNEIVASSNPKLQQQYNIDLAETASSAEKGPHFVKVDHTSASMYLESRRIPDTDWYMVTAIPLKEIASESKLMLRKSVLLLIAIALIAFLLSIVISNYMTSRLTQIMRKMRNVQNGHIAALSLPPSKDEFGELIENYNFMVGKIELLLEEQYLSGQEVKNAELRALQAQINPHFLYNTLDMMKWMARSGMNDQIEQVVTSLSKFYKLSLSMGKTVISIRDELLHASSYMQVQTARYVNKIQLVVDVDEEIHDYGILKITLQPILENAIIHGILCKDSEAGEIRITGGLERGDIVIKVSDDGVGMQTEMVGMLLTDNSDNRTRDSGYGLRNIHERIRLFYGIDFGLAFHSEPGRGTQVTIRIPVQKLSSG</sequence>
<dbReference type="Gene3D" id="6.10.340.10">
    <property type="match status" value="1"/>
</dbReference>
<evidence type="ECO:0000256" key="12">
    <source>
        <dbReference type="ARBA" id="ARBA00023012"/>
    </source>
</evidence>
<evidence type="ECO:0000256" key="7">
    <source>
        <dbReference type="ARBA" id="ARBA00022692"/>
    </source>
</evidence>
<evidence type="ECO:0000313" key="19">
    <source>
        <dbReference type="Proteomes" id="UP000673394"/>
    </source>
</evidence>
<evidence type="ECO:0000256" key="5">
    <source>
        <dbReference type="ARBA" id="ARBA00022553"/>
    </source>
</evidence>
<keyword evidence="19" id="KW-1185">Reference proteome</keyword>
<dbReference type="EMBL" id="JAGKSP010000001">
    <property type="protein sequence ID" value="MBP3961853.1"/>
    <property type="molecule type" value="Genomic_DNA"/>
</dbReference>
<keyword evidence="12" id="KW-0902">Two-component regulatory system</keyword>
<evidence type="ECO:0000256" key="9">
    <source>
        <dbReference type="ARBA" id="ARBA00022777"/>
    </source>
</evidence>
<keyword evidence="9 17" id="KW-0418">Kinase</keyword>
<feature type="transmembrane region" description="Helical" evidence="14">
    <location>
        <begin position="21"/>
        <end position="39"/>
    </location>
</feature>
<evidence type="ECO:0000256" key="6">
    <source>
        <dbReference type="ARBA" id="ARBA00022679"/>
    </source>
</evidence>
<dbReference type="EMBL" id="JAGKSP010000004">
    <property type="protein sequence ID" value="MBP3963476.1"/>
    <property type="molecule type" value="Genomic_DNA"/>
</dbReference>
<comment type="catalytic activity">
    <reaction evidence="1">
        <text>ATP + protein L-histidine = ADP + protein N-phospho-L-histidine.</text>
        <dbReference type="EC" id="2.7.13.3"/>
    </reaction>
</comment>
<dbReference type="InterPro" id="IPR050640">
    <property type="entry name" value="Bact_2-comp_sensor_kinase"/>
</dbReference>
<dbReference type="PANTHER" id="PTHR34220">
    <property type="entry name" value="SENSOR HISTIDINE KINASE YPDA"/>
    <property type="match status" value="1"/>
</dbReference>
<keyword evidence="8" id="KW-0547">Nucleotide-binding</keyword>
<dbReference type="SMART" id="SM00304">
    <property type="entry name" value="HAMP"/>
    <property type="match status" value="1"/>
</dbReference>
<evidence type="ECO:0000313" key="18">
    <source>
        <dbReference type="EMBL" id="MBP3963476.1"/>
    </source>
</evidence>
<evidence type="ECO:0000256" key="8">
    <source>
        <dbReference type="ARBA" id="ARBA00022741"/>
    </source>
</evidence>
<proteinExistence type="predicted"/>
<organism evidence="17 19">
    <name type="scientific">Paenibacillus lignilyticus</name>
    <dbReference type="NCBI Taxonomy" id="1172615"/>
    <lineage>
        <taxon>Bacteria</taxon>
        <taxon>Bacillati</taxon>
        <taxon>Bacillota</taxon>
        <taxon>Bacilli</taxon>
        <taxon>Bacillales</taxon>
        <taxon>Paenibacillaceae</taxon>
        <taxon>Paenibacillus</taxon>
    </lineage>
</organism>
<dbReference type="Proteomes" id="UP000673394">
    <property type="component" value="Unassembled WGS sequence"/>
</dbReference>
<keyword evidence="10" id="KW-0067">ATP-binding</keyword>
<dbReference type="InterPro" id="IPR005467">
    <property type="entry name" value="His_kinase_dom"/>
</dbReference>
<evidence type="ECO:0000259" key="15">
    <source>
        <dbReference type="PROSITE" id="PS50109"/>
    </source>
</evidence>
<dbReference type="Pfam" id="PF00672">
    <property type="entry name" value="HAMP"/>
    <property type="match status" value="1"/>
</dbReference>
<keyword evidence="7 14" id="KW-0812">Transmembrane</keyword>
<dbReference type="PRINTS" id="PR00344">
    <property type="entry name" value="BCTRLSENSOR"/>
</dbReference>
<keyword evidence="5" id="KW-0597">Phosphoprotein</keyword>
<feature type="domain" description="Histidine kinase" evidence="15">
    <location>
        <begin position="423"/>
        <end position="596"/>
    </location>
</feature>
<dbReference type="PROSITE" id="PS50109">
    <property type="entry name" value="HIS_KIN"/>
    <property type="match status" value="1"/>
</dbReference>
<accession>A0ABS5C777</accession>
<evidence type="ECO:0000256" key="14">
    <source>
        <dbReference type="SAM" id="Phobius"/>
    </source>
</evidence>
<comment type="subcellular location">
    <subcellularLocation>
        <location evidence="2">Cell membrane</location>
        <topology evidence="2">Multi-pass membrane protein</topology>
    </subcellularLocation>
</comment>
<dbReference type="Pfam" id="PF02518">
    <property type="entry name" value="HATPase_c"/>
    <property type="match status" value="1"/>
</dbReference>
<dbReference type="Pfam" id="PF02743">
    <property type="entry name" value="dCache_1"/>
    <property type="match status" value="1"/>
</dbReference>
<dbReference type="SMART" id="SM00387">
    <property type="entry name" value="HATPase_c"/>
    <property type="match status" value="1"/>
</dbReference>
<evidence type="ECO:0000259" key="16">
    <source>
        <dbReference type="PROSITE" id="PS50885"/>
    </source>
</evidence>
<comment type="caution">
    <text evidence="17">The sequence shown here is derived from an EMBL/GenBank/DDBJ whole genome shotgun (WGS) entry which is preliminary data.</text>
</comment>
<dbReference type="InterPro" id="IPR003594">
    <property type="entry name" value="HATPase_dom"/>
</dbReference>
<dbReference type="InterPro" id="IPR003660">
    <property type="entry name" value="HAMP_dom"/>
</dbReference>
<protein>
    <recommendedName>
        <fullName evidence="3">histidine kinase</fullName>
        <ecNumber evidence="3">2.7.13.3</ecNumber>
    </recommendedName>
</protein>
<keyword evidence="11 14" id="KW-1133">Transmembrane helix</keyword>
<keyword evidence="4" id="KW-1003">Cell membrane</keyword>
<dbReference type="GO" id="GO:0016301">
    <property type="term" value="F:kinase activity"/>
    <property type="evidence" value="ECO:0007669"/>
    <property type="project" value="UniProtKB-KW"/>
</dbReference>
<evidence type="ECO:0000256" key="13">
    <source>
        <dbReference type="ARBA" id="ARBA00023136"/>
    </source>
</evidence>
<dbReference type="RefSeq" id="WP_210655549.1">
    <property type="nucleotide sequence ID" value="NZ_JAGKSP010000001.1"/>
</dbReference>